<dbReference type="EMBL" id="JARKIB010000018">
    <property type="protein sequence ID" value="KAJ7769299.1"/>
    <property type="molecule type" value="Genomic_DNA"/>
</dbReference>
<dbReference type="AlphaFoldDB" id="A0AAD7NNU7"/>
<keyword evidence="2" id="KW-1185">Reference proteome</keyword>
<protein>
    <submittedName>
        <fullName evidence="1">Uncharacterized protein</fullName>
    </submittedName>
</protein>
<organism evidence="1 2">
    <name type="scientific">Mycena metata</name>
    <dbReference type="NCBI Taxonomy" id="1033252"/>
    <lineage>
        <taxon>Eukaryota</taxon>
        <taxon>Fungi</taxon>
        <taxon>Dikarya</taxon>
        <taxon>Basidiomycota</taxon>
        <taxon>Agaricomycotina</taxon>
        <taxon>Agaricomycetes</taxon>
        <taxon>Agaricomycetidae</taxon>
        <taxon>Agaricales</taxon>
        <taxon>Marasmiineae</taxon>
        <taxon>Mycenaceae</taxon>
        <taxon>Mycena</taxon>
    </lineage>
</organism>
<accession>A0AAD7NNU7</accession>
<comment type="caution">
    <text evidence="1">The sequence shown here is derived from an EMBL/GenBank/DDBJ whole genome shotgun (WGS) entry which is preliminary data.</text>
</comment>
<reference evidence="1" key="1">
    <citation type="submission" date="2023-03" db="EMBL/GenBank/DDBJ databases">
        <title>Massive genome expansion in bonnet fungi (Mycena s.s.) driven by repeated elements and novel gene families across ecological guilds.</title>
        <authorList>
            <consortium name="Lawrence Berkeley National Laboratory"/>
            <person name="Harder C.B."/>
            <person name="Miyauchi S."/>
            <person name="Viragh M."/>
            <person name="Kuo A."/>
            <person name="Thoen E."/>
            <person name="Andreopoulos B."/>
            <person name="Lu D."/>
            <person name="Skrede I."/>
            <person name="Drula E."/>
            <person name="Henrissat B."/>
            <person name="Morin E."/>
            <person name="Kohler A."/>
            <person name="Barry K."/>
            <person name="LaButti K."/>
            <person name="Morin E."/>
            <person name="Salamov A."/>
            <person name="Lipzen A."/>
            <person name="Mereny Z."/>
            <person name="Hegedus B."/>
            <person name="Baldrian P."/>
            <person name="Stursova M."/>
            <person name="Weitz H."/>
            <person name="Taylor A."/>
            <person name="Grigoriev I.V."/>
            <person name="Nagy L.G."/>
            <person name="Martin F."/>
            <person name="Kauserud H."/>
        </authorList>
    </citation>
    <scope>NUCLEOTIDE SEQUENCE</scope>
    <source>
        <strain evidence="1">CBHHK182m</strain>
    </source>
</reference>
<dbReference type="Proteomes" id="UP001215598">
    <property type="component" value="Unassembled WGS sequence"/>
</dbReference>
<evidence type="ECO:0000313" key="2">
    <source>
        <dbReference type="Proteomes" id="UP001215598"/>
    </source>
</evidence>
<gene>
    <name evidence="1" type="ORF">B0H16DRAFT_1452505</name>
</gene>
<sequence>MHHSGSNVHSNFRSHSGDSVIHNIEDFQSLATISATISFPRLNSKFRSSNSAICTHILGNWDFLHCHMAVKSRHEASGPSSGSRTDLKEANIKALQVNNNSSDSHVYDPNAAEVLAFYISLGELLQSVDPYYLRGDLWNWMIPKTGGQFPNVISILNLLWGQNSELALFLDPTQHFDLLAEELEGSSSGEPGSEADAVGDIVAMEGVIPSTSSDSDSEVEVPLATKIRRKVYVEVPPMPRVDSSKRKPVLVMPKI</sequence>
<name>A0AAD7NNU7_9AGAR</name>
<proteinExistence type="predicted"/>
<evidence type="ECO:0000313" key="1">
    <source>
        <dbReference type="EMBL" id="KAJ7769299.1"/>
    </source>
</evidence>